<evidence type="ECO:0000313" key="2">
    <source>
        <dbReference type="EMBL" id="MFC4874225.1"/>
    </source>
</evidence>
<proteinExistence type="predicted"/>
<feature type="coiled-coil region" evidence="1">
    <location>
        <begin position="65"/>
        <end position="99"/>
    </location>
</feature>
<evidence type="ECO:0000313" key="3">
    <source>
        <dbReference type="Proteomes" id="UP001595818"/>
    </source>
</evidence>
<protein>
    <submittedName>
        <fullName evidence="2">Chaperone modulator CbpM</fullName>
    </submittedName>
</protein>
<accession>A0ABV9T641</accession>
<gene>
    <name evidence="2" type="ORF">ACFPFU_21150</name>
</gene>
<keyword evidence="1" id="KW-0175">Coiled coil</keyword>
<dbReference type="EMBL" id="JBHSJJ010000016">
    <property type="protein sequence ID" value="MFC4874225.1"/>
    <property type="molecule type" value="Genomic_DNA"/>
</dbReference>
<dbReference type="Gene3D" id="1.10.1660.10">
    <property type="match status" value="1"/>
</dbReference>
<evidence type="ECO:0000256" key="1">
    <source>
        <dbReference type="SAM" id="Coils"/>
    </source>
</evidence>
<organism evidence="2 3">
    <name type="scientific">Negadavirga shengliensis</name>
    <dbReference type="NCBI Taxonomy" id="1389218"/>
    <lineage>
        <taxon>Bacteria</taxon>
        <taxon>Pseudomonadati</taxon>
        <taxon>Bacteroidota</taxon>
        <taxon>Cytophagia</taxon>
        <taxon>Cytophagales</taxon>
        <taxon>Cyclobacteriaceae</taxon>
        <taxon>Negadavirga</taxon>
    </lineage>
</organism>
<sequence>MNQQENYISLSQFCESCGIEKSFIQTLNDHGLIETVLIEQQDYIAYDDIGRLEKFVRFHYEMEINVEGIEAISNLLERIENLQTEVQDLKRKLDLYKGLV</sequence>
<name>A0ABV9T641_9BACT</name>
<reference evidence="3" key="1">
    <citation type="journal article" date="2019" name="Int. J. Syst. Evol. Microbiol.">
        <title>The Global Catalogue of Microorganisms (GCM) 10K type strain sequencing project: providing services to taxonomists for standard genome sequencing and annotation.</title>
        <authorList>
            <consortium name="The Broad Institute Genomics Platform"/>
            <consortium name="The Broad Institute Genome Sequencing Center for Infectious Disease"/>
            <person name="Wu L."/>
            <person name="Ma J."/>
        </authorList>
    </citation>
    <scope>NUCLEOTIDE SEQUENCE [LARGE SCALE GENOMIC DNA]</scope>
    <source>
        <strain evidence="3">CGMCC 4.7466</strain>
    </source>
</reference>
<dbReference type="RefSeq" id="WP_377067864.1">
    <property type="nucleotide sequence ID" value="NZ_JBHSJJ010000016.1"/>
</dbReference>
<comment type="caution">
    <text evidence="2">The sequence shown here is derived from an EMBL/GenBank/DDBJ whole genome shotgun (WGS) entry which is preliminary data.</text>
</comment>
<dbReference type="Proteomes" id="UP001595818">
    <property type="component" value="Unassembled WGS sequence"/>
</dbReference>
<dbReference type="Pfam" id="PF13591">
    <property type="entry name" value="MerR_2"/>
    <property type="match status" value="1"/>
</dbReference>
<keyword evidence="3" id="KW-1185">Reference proteome</keyword>